<accession>E8U8Y2</accession>
<dbReference type="RefSeq" id="WP_013557026.1">
    <property type="nucleotide sequence ID" value="NC_014958.1"/>
</dbReference>
<dbReference type="SUPFAM" id="SSF53474">
    <property type="entry name" value="alpha/beta-Hydrolases"/>
    <property type="match status" value="1"/>
</dbReference>
<dbReference type="Pfam" id="PF00561">
    <property type="entry name" value="Abhydrolase_1"/>
    <property type="match status" value="1"/>
</dbReference>
<name>E8U8Y2_DEIML</name>
<evidence type="ECO:0000256" key="1">
    <source>
        <dbReference type="ARBA" id="ARBA00022801"/>
    </source>
</evidence>
<dbReference type="InterPro" id="IPR050266">
    <property type="entry name" value="AB_hydrolase_sf"/>
</dbReference>
<dbReference type="eggNOG" id="COG0596">
    <property type="taxonomic scope" value="Bacteria"/>
</dbReference>
<dbReference type="KEGG" id="dmr:Deima_1875"/>
<reference evidence="5" key="2">
    <citation type="submission" date="2011-01" db="EMBL/GenBank/DDBJ databases">
        <title>The complete genome of Deinococcus maricopensis DSM 21211.</title>
        <authorList>
            <consortium name="US DOE Joint Genome Institute (JGI-PGF)"/>
            <person name="Lucas S."/>
            <person name="Copeland A."/>
            <person name="Lapidus A."/>
            <person name="Goodwin L."/>
            <person name="Pitluck S."/>
            <person name="Kyrpides N."/>
            <person name="Mavromatis K."/>
            <person name="Pagani I."/>
            <person name="Ivanova N."/>
            <person name="Ovchinnikova G."/>
            <person name="Zeytun A."/>
            <person name="Detter J.C."/>
            <person name="Han C."/>
            <person name="Land M."/>
            <person name="Hauser L."/>
            <person name="Markowitz V."/>
            <person name="Cheng J.-F."/>
            <person name="Hugenholtz P."/>
            <person name="Woyke T."/>
            <person name="Wu D."/>
            <person name="Pukall R."/>
            <person name="Gehrich-Schroeter G."/>
            <person name="Brambilla E."/>
            <person name="Klenk H.-P."/>
            <person name="Eisen J.A."/>
        </authorList>
    </citation>
    <scope>NUCLEOTIDE SEQUENCE [LARGE SCALE GENOMIC DNA]</scope>
    <source>
        <strain evidence="5">DSM 21211 / LMG 22137 / NRRL B-23946 / LB-34</strain>
    </source>
</reference>
<dbReference type="InterPro" id="IPR029058">
    <property type="entry name" value="AB_hydrolase_fold"/>
</dbReference>
<dbReference type="Gene3D" id="3.40.50.1820">
    <property type="entry name" value="alpha/beta hydrolase"/>
    <property type="match status" value="1"/>
</dbReference>
<dbReference type="InterPro" id="IPR000073">
    <property type="entry name" value="AB_hydrolase_1"/>
</dbReference>
<dbReference type="Proteomes" id="UP000008635">
    <property type="component" value="Chromosome"/>
</dbReference>
<gene>
    <name evidence="4" type="ordered locus">Deima_1875</name>
</gene>
<dbReference type="GO" id="GO:0016787">
    <property type="term" value="F:hydrolase activity"/>
    <property type="evidence" value="ECO:0007669"/>
    <property type="project" value="UniProtKB-KW"/>
</dbReference>
<organism evidence="4 5">
    <name type="scientific">Deinococcus maricopensis (strain DSM 21211 / LMG 22137 / NRRL B-23946 / LB-34)</name>
    <dbReference type="NCBI Taxonomy" id="709986"/>
    <lineage>
        <taxon>Bacteria</taxon>
        <taxon>Thermotogati</taxon>
        <taxon>Deinococcota</taxon>
        <taxon>Deinococci</taxon>
        <taxon>Deinococcales</taxon>
        <taxon>Deinococcaceae</taxon>
        <taxon>Deinococcus</taxon>
    </lineage>
</organism>
<dbReference type="Pfam" id="PF08386">
    <property type="entry name" value="Abhydrolase_4"/>
    <property type="match status" value="1"/>
</dbReference>
<keyword evidence="1 4" id="KW-0378">Hydrolase</keyword>
<protein>
    <submittedName>
        <fullName evidence="4">Alpha/beta hydrolase fold protein</fullName>
    </submittedName>
</protein>
<sequence length="246" mass="26756">MHERHEYRDGTYRLTYTVDGSGPPMLLIHGLSGSRRWWRRNLHALQAHYTVYVVDLVGFGSARRQRPLGVRESADLIARWMGSLNLTPAAVVGHSMGGHISAHLAARHPDRVAALVLVCASGLLRGDWWRVALHLPRAALAGKADFLPTIMFDAARAGLVTLVRATRSLLADDITDFLARIQVPTLVVWGARDALVPLPLGKALSEGIQGAQFVVFPRAGHVAMVDAAADFNREVLTFLAAQVPAA</sequence>
<proteinExistence type="predicted"/>
<dbReference type="OrthoDB" id="9797695at2"/>
<reference evidence="4 5" key="1">
    <citation type="journal article" date="2011" name="Stand. Genomic Sci.">
        <title>Complete genome sequence of Deinococcus maricopensis type strain (LB-34).</title>
        <authorList>
            <person name="Pukall R."/>
            <person name="Zeytun A."/>
            <person name="Lucas S."/>
            <person name="Lapidus A."/>
            <person name="Hammon N."/>
            <person name="Deshpande S."/>
            <person name="Nolan M."/>
            <person name="Cheng J.F."/>
            <person name="Pitluck S."/>
            <person name="Liolios K."/>
            <person name="Pagani I."/>
            <person name="Mikhailova N."/>
            <person name="Ivanova N."/>
            <person name="Mavromatis K."/>
            <person name="Pati A."/>
            <person name="Tapia R."/>
            <person name="Han C."/>
            <person name="Goodwin L."/>
            <person name="Chen A."/>
            <person name="Palaniappan K."/>
            <person name="Land M."/>
            <person name="Hauser L."/>
            <person name="Chang Y.J."/>
            <person name="Jeffries C.D."/>
            <person name="Brambilla E.M."/>
            <person name="Rohde M."/>
            <person name="Goker M."/>
            <person name="Detter J.C."/>
            <person name="Woyke T."/>
            <person name="Bristow J."/>
            <person name="Eisen J.A."/>
            <person name="Markowitz V."/>
            <person name="Hugenholtz P."/>
            <person name="Kyrpides N.C."/>
            <person name="Klenk H.P."/>
        </authorList>
    </citation>
    <scope>NUCLEOTIDE SEQUENCE [LARGE SCALE GENOMIC DNA]</scope>
    <source>
        <strain evidence="5">DSM 21211 / LMG 22137 / NRRL B-23946 / LB-34</strain>
    </source>
</reference>
<dbReference type="PANTHER" id="PTHR43798">
    <property type="entry name" value="MONOACYLGLYCEROL LIPASE"/>
    <property type="match status" value="1"/>
</dbReference>
<dbReference type="PRINTS" id="PR00111">
    <property type="entry name" value="ABHYDROLASE"/>
</dbReference>
<feature type="domain" description="AB hydrolase-1" evidence="2">
    <location>
        <begin position="23"/>
        <end position="163"/>
    </location>
</feature>
<dbReference type="InterPro" id="IPR013595">
    <property type="entry name" value="Pept_S33_TAP-like_C"/>
</dbReference>
<dbReference type="EMBL" id="CP002454">
    <property type="protein sequence ID" value="ADV67521.1"/>
    <property type="molecule type" value="Genomic_DNA"/>
</dbReference>
<evidence type="ECO:0000313" key="5">
    <source>
        <dbReference type="Proteomes" id="UP000008635"/>
    </source>
</evidence>
<dbReference type="PANTHER" id="PTHR43798:SF31">
    <property type="entry name" value="AB HYDROLASE SUPERFAMILY PROTEIN YCLE"/>
    <property type="match status" value="1"/>
</dbReference>
<dbReference type="HOGENOM" id="CLU_020336_13_2_0"/>
<evidence type="ECO:0000259" key="2">
    <source>
        <dbReference type="Pfam" id="PF00561"/>
    </source>
</evidence>
<evidence type="ECO:0000313" key="4">
    <source>
        <dbReference type="EMBL" id="ADV67521.1"/>
    </source>
</evidence>
<keyword evidence="5" id="KW-1185">Reference proteome</keyword>
<evidence type="ECO:0000259" key="3">
    <source>
        <dbReference type="Pfam" id="PF08386"/>
    </source>
</evidence>
<feature type="domain" description="Peptidase S33 tripeptidyl aminopeptidase-like C-terminal" evidence="3">
    <location>
        <begin position="182"/>
        <end position="240"/>
    </location>
</feature>
<dbReference type="AlphaFoldDB" id="E8U8Y2"/>
<dbReference type="STRING" id="709986.Deima_1875"/>
<dbReference type="GO" id="GO:0016020">
    <property type="term" value="C:membrane"/>
    <property type="evidence" value="ECO:0007669"/>
    <property type="project" value="TreeGrafter"/>
</dbReference>